<evidence type="ECO:0000313" key="2">
    <source>
        <dbReference type="EMBL" id="TCK01928.1"/>
    </source>
</evidence>
<dbReference type="InterPro" id="IPR008517">
    <property type="entry name" value="GNA1162-like"/>
</dbReference>
<protein>
    <recommendedName>
        <fullName evidence="4">Lipoprotein</fullName>
    </recommendedName>
</protein>
<keyword evidence="3" id="KW-1185">Reference proteome</keyword>
<feature type="chain" id="PRO_5020632347" description="Lipoprotein" evidence="1">
    <location>
        <begin position="19"/>
        <end position="220"/>
    </location>
</feature>
<dbReference type="AlphaFoldDB" id="A0A4R1G2T0"/>
<accession>A0A4R1G2T0</accession>
<keyword evidence="1" id="KW-0732">Signal</keyword>
<dbReference type="OrthoDB" id="1014694at2"/>
<dbReference type="PROSITE" id="PS51257">
    <property type="entry name" value="PROKAR_LIPOPROTEIN"/>
    <property type="match status" value="1"/>
</dbReference>
<name>A0A4R1G2T0_9PAST</name>
<evidence type="ECO:0000313" key="3">
    <source>
        <dbReference type="Proteomes" id="UP000294702"/>
    </source>
</evidence>
<dbReference type="Pfam" id="PF05643">
    <property type="entry name" value="GNA1162-like"/>
    <property type="match status" value="1"/>
</dbReference>
<dbReference type="Gene3D" id="3.40.50.10610">
    <property type="entry name" value="ABC-type transport auxiliary lipoprotein component"/>
    <property type="match status" value="1"/>
</dbReference>
<dbReference type="RefSeq" id="WP_132688909.1">
    <property type="nucleotide sequence ID" value="NZ_SMFT01000001.1"/>
</dbReference>
<gene>
    <name evidence="2" type="ORF">EV694_0571</name>
</gene>
<dbReference type="EMBL" id="SMFT01000001">
    <property type="protein sequence ID" value="TCK01928.1"/>
    <property type="molecule type" value="Genomic_DNA"/>
</dbReference>
<feature type="signal peptide" evidence="1">
    <location>
        <begin position="1"/>
        <end position="18"/>
    </location>
</feature>
<organism evidence="2 3">
    <name type="scientific">Volucribacter psittacicida</name>
    <dbReference type="NCBI Taxonomy" id="203482"/>
    <lineage>
        <taxon>Bacteria</taxon>
        <taxon>Pseudomonadati</taxon>
        <taxon>Pseudomonadota</taxon>
        <taxon>Gammaproteobacteria</taxon>
        <taxon>Pasteurellales</taxon>
        <taxon>Pasteurellaceae</taxon>
        <taxon>Volucribacter</taxon>
    </lineage>
</organism>
<evidence type="ECO:0008006" key="4">
    <source>
        <dbReference type="Google" id="ProtNLM"/>
    </source>
</evidence>
<sequence>MKKLFVISIAFVSLMLSACSSVKKEPYDYTAFKQSNPKSILLVMPVNNSVESNAEVSVLAQASRPIAELGYYVFPVTLVDDVFRQNGLMNGNDIQQASIQKVQQIFDADAVMYLDVSEYGSSYQVFDTKIKVSVSGKLVDLRTAKVLWEGEAKVVSSSTNANDGVLSALLKAAISQIVNTVKDKGYQVSQQATHSLFNYGKNGGLLKGPRLIAEEQKQKQ</sequence>
<reference evidence="2 3" key="1">
    <citation type="submission" date="2019-03" db="EMBL/GenBank/DDBJ databases">
        <title>Genomic Encyclopedia of Type Strains, Phase IV (KMG-IV): sequencing the most valuable type-strain genomes for metagenomic binning, comparative biology and taxonomic classification.</title>
        <authorList>
            <person name="Goeker M."/>
        </authorList>
    </citation>
    <scope>NUCLEOTIDE SEQUENCE [LARGE SCALE GENOMIC DNA]</scope>
    <source>
        <strain evidence="2 3">DSM 15534</strain>
    </source>
</reference>
<proteinExistence type="predicted"/>
<dbReference type="Proteomes" id="UP000294702">
    <property type="component" value="Unassembled WGS sequence"/>
</dbReference>
<comment type="caution">
    <text evidence="2">The sequence shown here is derived from an EMBL/GenBank/DDBJ whole genome shotgun (WGS) entry which is preliminary data.</text>
</comment>
<evidence type="ECO:0000256" key="1">
    <source>
        <dbReference type="SAM" id="SignalP"/>
    </source>
</evidence>